<proteinExistence type="predicted"/>
<name>A0A1E5Q5Y5_9PROT</name>
<keyword evidence="1" id="KW-0732">Signal</keyword>
<feature type="signal peptide" evidence="1">
    <location>
        <begin position="1"/>
        <end position="25"/>
    </location>
</feature>
<organism evidence="2 3">
    <name type="scientific">Magnetovibrio blakemorei</name>
    <dbReference type="NCBI Taxonomy" id="28181"/>
    <lineage>
        <taxon>Bacteria</taxon>
        <taxon>Pseudomonadati</taxon>
        <taxon>Pseudomonadota</taxon>
        <taxon>Alphaproteobacteria</taxon>
        <taxon>Rhodospirillales</taxon>
        <taxon>Magnetovibrionaceae</taxon>
        <taxon>Magnetovibrio</taxon>
    </lineage>
</organism>
<dbReference type="Proteomes" id="UP000095347">
    <property type="component" value="Unassembled WGS sequence"/>
</dbReference>
<dbReference type="STRING" id="28181.BEN30_13370"/>
<reference evidence="3" key="1">
    <citation type="submission" date="2016-07" db="EMBL/GenBank/DDBJ databases">
        <authorList>
            <person name="Florea S."/>
            <person name="Webb J.S."/>
            <person name="Jaromczyk J."/>
            <person name="Schardl C.L."/>
        </authorList>
    </citation>
    <scope>NUCLEOTIDE SEQUENCE [LARGE SCALE GENOMIC DNA]</scope>
    <source>
        <strain evidence="3">MV-1</strain>
    </source>
</reference>
<dbReference type="RefSeq" id="WP_069958585.1">
    <property type="nucleotide sequence ID" value="NZ_MCGG01000042.1"/>
</dbReference>
<evidence type="ECO:0000256" key="1">
    <source>
        <dbReference type="SAM" id="SignalP"/>
    </source>
</evidence>
<evidence type="ECO:0000313" key="2">
    <source>
        <dbReference type="EMBL" id="OEJ65980.1"/>
    </source>
</evidence>
<sequence>MKTRRTALALVLFSAFTFWGTSVFANTAQAGDATAQVFIEGLAQEAVQALTADGVSRTDRVNRFRELLQRNFDVPLIGKWVLGRYWRTATDAEKEEYLRLFEEYVVITYVERFDQYSGEQIKVVKSVPEPGNDAVVYSEIHRPSGGEPIRVDWRVRNDADIYKIIDVYVEGISMSQSQRKEFTSVIRTQGGKVGGLLDVLRTKVESLSH</sequence>
<dbReference type="InterPro" id="IPR008869">
    <property type="entry name" value="MlaC/ttg2D"/>
</dbReference>
<dbReference type="InterPro" id="IPR042245">
    <property type="entry name" value="Tgt2/MlaC_sf"/>
</dbReference>
<comment type="caution">
    <text evidence="2">The sequence shown here is derived from an EMBL/GenBank/DDBJ whole genome shotgun (WGS) entry which is preliminary data.</text>
</comment>
<keyword evidence="3" id="KW-1185">Reference proteome</keyword>
<feature type="chain" id="PRO_5009184068" description="Toluene tolerance protein" evidence="1">
    <location>
        <begin position="26"/>
        <end position="209"/>
    </location>
</feature>
<evidence type="ECO:0000313" key="3">
    <source>
        <dbReference type="Proteomes" id="UP000095347"/>
    </source>
</evidence>
<protein>
    <recommendedName>
        <fullName evidence="4">Toluene tolerance protein</fullName>
    </recommendedName>
</protein>
<dbReference type="PANTHER" id="PTHR36573:SF1">
    <property type="entry name" value="INTERMEMBRANE PHOSPHOLIPID TRANSPORT SYSTEM BINDING PROTEIN MLAC"/>
    <property type="match status" value="1"/>
</dbReference>
<dbReference type="PANTHER" id="PTHR36573">
    <property type="entry name" value="INTERMEMBRANE PHOSPHOLIPID TRANSPORT SYSTEM BINDING PROTEIN MLAC"/>
    <property type="match status" value="1"/>
</dbReference>
<dbReference type="Pfam" id="PF05494">
    <property type="entry name" value="MlaC"/>
    <property type="match status" value="1"/>
</dbReference>
<dbReference type="Gene3D" id="3.10.450.710">
    <property type="entry name" value="Tgt2/MlaC"/>
    <property type="match status" value="1"/>
</dbReference>
<dbReference type="EMBL" id="MCGG01000042">
    <property type="protein sequence ID" value="OEJ65980.1"/>
    <property type="molecule type" value="Genomic_DNA"/>
</dbReference>
<accession>A0A1E5Q5Y5</accession>
<evidence type="ECO:0008006" key="4">
    <source>
        <dbReference type="Google" id="ProtNLM"/>
    </source>
</evidence>
<dbReference type="AlphaFoldDB" id="A0A1E5Q5Y5"/>
<gene>
    <name evidence="2" type="ORF">BEN30_13370</name>
</gene>